<sequence>MENEGRICPQSDQTNVYLAAFTTAHSRLKLYREIEMLGEAVLYYDTDSIIYASHGKNYPEIGDFLGDFTDDLEGDAIVKFVSGKGKKCYSPLS</sequence>
<dbReference type="OrthoDB" id="6425564at2759"/>
<dbReference type="Proteomes" id="UP000499080">
    <property type="component" value="Unassembled WGS sequence"/>
</dbReference>
<reference evidence="1 2" key="1">
    <citation type="journal article" date="2019" name="Sci. Rep.">
        <title>Orb-weaving spider Araneus ventricosus genome elucidates the spidroin gene catalogue.</title>
        <authorList>
            <person name="Kono N."/>
            <person name="Nakamura H."/>
            <person name="Ohtoshi R."/>
            <person name="Moran D.A.P."/>
            <person name="Shinohara A."/>
            <person name="Yoshida Y."/>
            <person name="Fujiwara M."/>
            <person name="Mori M."/>
            <person name="Tomita M."/>
            <person name="Arakawa K."/>
        </authorList>
    </citation>
    <scope>NUCLEOTIDE SEQUENCE [LARGE SCALE GENOMIC DNA]</scope>
</reference>
<dbReference type="AlphaFoldDB" id="A0A4Y1ZRB8"/>
<evidence type="ECO:0000313" key="1">
    <source>
        <dbReference type="EMBL" id="GBL63111.1"/>
    </source>
</evidence>
<comment type="caution">
    <text evidence="1">The sequence shown here is derived from an EMBL/GenBank/DDBJ whole genome shotgun (WGS) entry which is preliminary data.</text>
</comment>
<dbReference type="PANTHER" id="PTHR33568:SF3">
    <property type="entry name" value="DNA-DIRECTED DNA POLYMERASE"/>
    <property type="match status" value="1"/>
</dbReference>
<gene>
    <name evidence="1" type="ORF">AVEN_107139_1</name>
</gene>
<dbReference type="InterPro" id="IPR023211">
    <property type="entry name" value="DNA_pol_palm_dom_sf"/>
</dbReference>
<accession>A0A4Y1ZRB8</accession>
<proteinExistence type="predicted"/>
<dbReference type="EMBL" id="BGPR01076889">
    <property type="protein sequence ID" value="GBL63111.1"/>
    <property type="molecule type" value="Genomic_DNA"/>
</dbReference>
<evidence type="ECO:0000313" key="2">
    <source>
        <dbReference type="Proteomes" id="UP000499080"/>
    </source>
</evidence>
<dbReference type="Gene3D" id="3.90.1600.10">
    <property type="entry name" value="Palm domain of DNA polymerase"/>
    <property type="match status" value="1"/>
</dbReference>
<dbReference type="PANTHER" id="PTHR33568">
    <property type="entry name" value="DNA POLYMERASE"/>
    <property type="match status" value="1"/>
</dbReference>
<dbReference type="GO" id="GO:0071897">
    <property type="term" value="P:DNA biosynthetic process"/>
    <property type="evidence" value="ECO:0007669"/>
    <property type="project" value="UniProtKB-ARBA"/>
</dbReference>
<organism evidence="1 2">
    <name type="scientific">Araneus ventricosus</name>
    <name type="common">Orbweaver spider</name>
    <name type="synonym">Epeira ventricosa</name>
    <dbReference type="NCBI Taxonomy" id="182803"/>
    <lineage>
        <taxon>Eukaryota</taxon>
        <taxon>Metazoa</taxon>
        <taxon>Ecdysozoa</taxon>
        <taxon>Arthropoda</taxon>
        <taxon>Chelicerata</taxon>
        <taxon>Arachnida</taxon>
        <taxon>Araneae</taxon>
        <taxon>Araneomorphae</taxon>
        <taxon>Entelegynae</taxon>
        <taxon>Araneoidea</taxon>
        <taxon>Araneidae</taxon>
        <taxon>Araneus</taxon>
    </lineage>
</organism>
<dbReference type="SUPFAM" id="SSF56672">
    <property type="entry name" value="DNA/RNA polymerases"/>
    <property type="match status" value="1"/>
</dbReference>
<name>A0A4Y1ZRB8_ARAVE</name>
<dbReference type="InterPro" id="IPR043502">
    <property type="entry name" value="DNA/RNA_pol_sf"/>
</dbReference>
<keyword evidence="2" id="KW-1185">Reference proteome</keyword>
<protein>
    <submittedName>
        <fullName evidence="1">Uncharacterized protein</fullName>
    </submittedName>
</protein>